<dbReference type="GO" id="GO:0009231">
    <property type="term" value="P:riboflavin biosynthetic process"/>
    <property type="evidence" value="ECO:0007669"/>
    <property type="project" value="UniProtKB-UniRule"/>
</dbReference>
<evidence type="ECO:0000256" key="1">
    <source>
        <dbReference type="ARBA" id="ARBA00000141"/>
    </source>
</evidence>
<evidence type="ECO:0000256" key="9">
    <source>
        <dbReference type="ARBA" id="ARBA00022741"/>
    </source>
</evidence>
<dbReference type="NCBIfam" id="TIGR00505">
    <property type="entry name" value="ribA"/>
    <property type="match status" value="1"/>
</dbReference>
<evidence type="ECO:0000256" key="5">
    <source>
        <dbReference type="ARBA" id="ARBA00004904"/>
    </source>
</evidence>
<feature type="active site" description="Nucleophile; for GTP cyclohydrolase activity" evidence="18">
    <location>
        <position position="329"/>
    </location>
</feature>
<dbReference type="SUPFAM" id="SSF55821">
    <property type="entry name" value="YrdC/RibB"/>
    <property type="match status" value="1"/>
</dbReference>
<feature type="binding site" evidence="18">
    <location>
        <position position="266"/>
    </location>
    <ligand>
        <name>Zn(2+)</name>
        <dbReference type="ChEBI" id="CHEBI:29105"/>
        <note>catalytic</note>
    </ligand>
</feature>
<dbReference type="HAMAP" id="MF_00180">
    <property type="entry name" value="RibB"/>
    <property type="match status" value="1"/>
</dbReference>
<evidence type="ECO:0000256" key="11">
    <source>
        <dbReference type="ARBA" id="ARBA00022833"/>
    </source>
</evidence>
<feature type="domain" description="GTP cyclohydrolase II" evidence="19">
    <location>
        <begin position="206"/>
        <end position="370"/>
    </location>
</feature>
<comment type="pathway">
    <text evidence="4 18">Cofactor biosynthesis; riboflavin biosynthesis; 5-amino-6-(D-ribitylamino)uracil from GTP: step 1/4.</text>
</comment>
<comment type="catalytic activity">
    <reaction evidence="1 18">
        <text>D-ribulose 5-phosphate = (2S)-2-hydroxy-3-oxobutyl phosphate + formate + H(+)</text>
        <dbReference type="Rhea" id="RHEA:18457"/>
        <dbReference type="ChEBI" id="CHEBI:15378"/>
        <dbReference type="ChEBI" id="CHEBI:15740"/>
        <dbReference type="ChEBI" id="CHEBI:58121"/>
        <dbReference type="ChEBI" id="CHEBI:58830"/>
        <dbReference type="EC" id="4.1.99.12"/>
    </reaction>
</comment>
<dbReference type="OrthoDB" id="9793111at2"/>
<feature type="binding site" evidence="18">
    <location>
        <position position="315"/>
    </location>
    <ligand>
        <name>GTP</name>
        <dbReference type="ChEBI" id="CHEBI:37565"/>
    </ligand>
</feature>
<evidence type="ECO:0000256" key="15">
    <source>
        <dbReference type="ARBA" id="ARBA00023239"/>
    </source>
</evidence>
<dbReference type="InterPro" id="IPR000422">
    <property type="entry name" value="DHBP_synthase_RibB"/>
</dbReference>
<dbReference type="NCBIfam" id="NF006803">
    <property type="entry name" value="PRK09311.1"/>
    <property type="match status" value="1"/>
</dbReference>
<evidence type="ECO:0000256" key="17">
    <source>
        <dbReference type="ARBA" id="ARBA00049295"/>
    </source>
</evidence>
<evidence type="ECO:0000256" key="13">
    <source>
        <dbReference type="ARBA" id="ARBA00023134"/>
    </source>
</evidence>
<evidence type="ECO:0000256" key="2">
    <source>
        <dbReference type="ARBA" id="ARBA00001936"/>
    </source>
</evidence>
<evidence type="ECO:0000313" key="21">
    <source>
        <dbReference type="Proteomes" id="UP000067683"/>
    </source>
</evidence>
<comment type="catalytic activity">
    <reaction evidence="17 18">
        <text>GTP + 4 H2O = 2,5-diamino-6-hydroxy-4-(5-phosphoribosylamino)-pyrimidine + formate + 2 phosphate + 3 H(+)</text>
        <dbReference type="Rhea" id="RHEA:23704"/>
        <dbReference type="ChEBI" id="CHEBI:15377"/>
        <dbReference type="ChEBI" id="CHEBI:15378"/>
        <dbReference type="ChEBI" id="CHEBI:15740"/>
        <dbReference type="ChEBI" id="CHEBI:37565"/>
        <dbReference type="ChEBI" id="CHEBI:43474"/>
        <dbReference type="ChEBI" id="CHEBI:58614"/>
        <dbReference type="EC" id="3.5.4.25"/>
    </reaction>
</comment>
<proteinExistence type="inferred from homology"/>
<feature type="binding site" evidence="18">
    <location>
        <begin position="138"/>
        <end position="142"/>
    </location>
    <ligand>
        <name>D-ribulose 5-phosphate</name>
        <dbReference type="ChEBI" id="CHEBI:58121"/>
    </ligand>
</feature>
<dbReference type="Pfam" id="PF00926">
    <property type="entry name" value="DHBP_synthase"/>
    <property type="match status" value="1"/>
</dbReference>
<keyword evidence="14 18" id="KW-0464">Manganese</keyword>
<comment type="cofactor">
    <cofactor evidence="18">
        <name>Zn(2+)</name>
        <dbReference type="ChEBI" id="CHEBI:29105"/>
    </cofactor>
    <text evidence="18">Binds 1 zinc ion per subunit.</text>
</comment>
<keyword evidence="7 18" id="KW-0686">Riboflavin biosynthesis</keyword>
<keyword evidence="12 18" id="KW-0460">Magnesium</keyword>
<evidence type="ECO:0000256" key="6">
    <source>
        <dbReference type="ARBA" id="ARBA00005520"/>
    </source>
</evidence>
<dbReference type="GO" id="GO:0008686">
    <property type="term" value="F:3,4-dihydroxy-2-butanone-4-phosphate synthase activity"/>
    <property type="evidence" value="ECO:0007669"/>
    <property type="project" value="UniProtKB-UniRule"/>
</dbReference>
<comment type="function">
    <text evidence="3 18">Catalyzes the conversion of D-ribulose 5-phosphate to formate and 3,4-dihydroxy-2-butanone 4-phosphate.</text>
</comment>
<comment type="cofactor">
    <cofactor evidence="18">
        <name>Mg(2+)</name>
        <dbReference type="ChEBI" id="CHEBI:18420"/>
    </cofactor>
    <cofactor evidence="18">
        <name>Mn(2+)</name>
        <dbReference type="ChEBI" id="CHEBI:29035"/>
    </cofactor>
    <text evidence="18">Binds 2 divalent metal cations per subunit. Magnesium or manganese.</text>
</comment>
<feature type="binding site" evidence="18">
    <location>
        <begin position="26"/>
        <end position="27"/>
    </location>
    <ligand>
        <name>D-ribulose 5-phosphate</name>
        <dbReference type="ChEBI" id="CHEBI:58121"/>
    </ligand>
</feature>
<feature type="binding site" evidence="18">
    <location>
        <position position="141"/>
    </location>
    <ligand>
        <name>Mg(2+)</name>
        <dbReference type="ChEBI" id="CHEBI:18420"/>
        <label>2</label>
    </ligand>
</feature>
<dbReference type="InterPro" id="IPR017945">
    <property type="entry name" value="DHBP_synth_RibB-like_a/b_dom"/>
</dbReference>
<dbReference type="FunFam" id="3.40.50.10990:FF:000002">
    <property type="entry name" value="GTP cyclohydrolase-2"/>
    <property type="match status" value="1"/>
</dbReference>
<organism evidence="20 21">
    <name type="scientific">Planococcus rifietoensis</name>
    <dbReference type="NCBI Taxonomy" id="200991"/>
    <lineage>
        <taxon>Bacteria</taxon>
        <taxon>Bacillati</taxon>
        <taxon>Bacillota</taxon>
        <taxon>Bacilli</taxon>
        <taxon>Bacillales</taxon>
        <taxon>Caryophanaceae</taxon>
        <taxon>Planococcus</taxon>
    </lineage>
</organism>
<dbReference type="GO" id="GO:0005525">
    <property type="term" value="F:GTP binding"/>
    <property type="evidence" value="ECO:0007669"/>
    <property type="project" value="UniProtKB-KW"/>
</dbReference>
<evidence type="ECO:0000256" key="12">
    <source>
        <dbReference type="ARBA" id="ARBA00022842"/>
    </source>
</evidence>
<comment type="similarity">
    <text evidence="6 18">In the N-terminal section; belongs to the DHBP synthase family.</text>
</comment>
<dbReference type="PANTHER" id="PTHR21327">
    <property type="entry name" value="GTP CYCLOHYDROLASE II-RELATED"/>
    <property type="match status" value="1"/>
</dbReference>
<dbReference type="KEGG" id="prt:AUC31_08070"/>
<dbReference type="Proteomes" id="UP000067683">
    <property type="component" value="Chromosome"/>
</dbReference>
<comment type="function">
    <text evidence="18">Catalyzes the conversion of GTP to 2,5-diamino-6-ribosylamino-4(3H)-pyrimidinone 5'-phosphate (DARP), formate and pyrophosphate.</text>
</comment>
<dbReference type="EC" id="3.5.4.25" evidence="18"/>
<dbReference type="EMBL" id="CP013659">
    <property type="protein sequence ID" value="ALS75178.1"/>
    <property type="molecule type" value="Genomic_DNA"/>
</dbReference>
<dbReference type="HAMAP" id="MF_01283">
    <property type="entry name" value="RibBA"/>
    <property type="match status" value="1"/>
</dbReference>
<feature type="region of interest" description="DHBP synthase" evidence="18">
    <location>
        <begin position="1"/>
        <end position="199"/>
    </location>
</feature>
<feature type="binding site" evidence="18">
    <location>
        <begin position="293"/>
        <end position="295"/>
    </location>
    <ligand>
        <name>GTP</name>
        <dbReference type="ChEBI" id="CHEBI:37565"/>
    </ligand>
</feature>
<dbReference type="GO" id="GO:0030145">
    <property type="term" value="F:manganese ion binding"/>
    <property type="evidence" value="ECO:0007669"/>
    <property type="project" value="UniProtKB-UniRule"/>
</dbReference>
<dbReference type="Gene3D" id="3.90.870.10">
    <property type="entry name" value="DHBP synthase"/>
    <property type="match status" value="1"/>
</dbReference>
<dbReference type="InterPro" id="IPR000926">
    <property type="entry name" value="RibA"/>
</dbReference>
<keyword evidence="8 18" id="KW-0479">Metal-binding</keyword>
<keyword evidence="13 18" id="KW-0342">GTP-binding</keyword>
<dbReference type="CDD" id="cd00641">
    <property type="entry name" value="GTP_cyclohydro2"/>
    <property type="match status" value="1"/>
</dbReference>
<feature type="binding site" evidence="18">
    <location>
        <position position="27"/>
    </location>
    <ligand>
        <name>Mg(2+)</name>
        <dbReference type="ChEBI" id="CHEBI:18420"/>
        <label>2</label>
    </ligand>
</feature>
<dbReference type="InterPro" id="IPR032677">
    <property type="entry name" value="GTP_cyclohydro_II"/>
</dbReference>
<reference evidence="20" key="1">
    <citation type="submission" date="2016-01" db="EMBL/GenBank/DDBJ databases">
        <title>Complete genome of Planococcus rifietoensis type strain M8.</title>
        <authorList>
            <person name="See-Too W.S."/>
        </authorList>
    </citation>
    <scope>NUCLEOTIDE SEQUENCE [LARGE SCALE GENOMIC DNA]</scope>
    <source>
        <strain evidence="20">M8</strain>
    </source>
</reference>
<dbReference type="GO" id="GO:0005829">
    <property type="term" value="C:cytosol"/>
    <property type="evidence" value="ECO:0007669"/>
    <property type="project" value="TreeGrafter"/>
</dbReference>
<dbReference type="FunFam" id="3.90.870.10:FF:000001">
    <property type="entry name" value="Riboflavin biosynthesis protein RibBA"/>
    <property type="match status" value="1"/>
</dbReference>
<keyword evidence="9 18" id="KW-0547">Nucleotide-binding</keyword>
<comment type="cofactor">
    <cofactor evidence="2">
        <name>Mn(2+)</name>
        <dbReference type="ChEBI" id="CHEBI:29035"/>
    </cofactor>
</comment>
<evidence type="ECO:0000313" key="20">
    <source>
        <dbReference type="EMBL" id="ALS75178.1"/>
    </source>
</evidence>
<dbReference type="HAMAP" id="MF_00179">
    <property type="entry name" value="RibA"/>
    <property type="match status" value="1"/>
</dbReference>
<evidence type="ECO:0000256" key="10">
    <source>
        <dbReference type="ARBA" id="ARBA00022801"/>
    </source>
</evidence>
<comment type="similarity">
    <text evidence="18">In the C-terminal section; belongs to the GTP cyclohydrolase II family.</text>
</comment>
<evidence type="ECO:0000256" key="3">
    <source>
        <dbReference type="ARBA" id="ARBA00002284"/>
    </source>
</evidence>
<evidence type="ECO:0000256" key="4">
    <source>
        <dbReference type="ARBA" id="ARBA00004853"/>
    </source>
</evidence>
<evidence type="ECO:0000256" key="8">
    <source>
        <dbReference type="ARBA" id="ARBA00022723"/>
    </source>
</evidence>
<dbReference type="RefSeq" id="WP_058381885.1">
    <property type="nucleotide sequence ID" value="NZ_CP013659.2"/>
</dbReference>
<dbReference type="GO" id="GO:0008270">
    <property type="term" value="F:zinc ion binding"/>
    <property type="evidence" value="ECO:0007669"/>
    <property type="project" value="UniProtKB-UniRule"/>
</dbReference>
<feature type="binding site" evidence="18">
    <location>
        <position position="27"/>
    </location>
    <ligand>
        <name>Mg(2+)</name>
        <dbReference type="ChEBI" id="CHEBI:18420"/>
        <label>1</label>
    </ligand>
</feature>
<comment type="pathway">
    <text evidence="5 18">Cofactor biosynthesis; riboflavin biosynthesis; 2-hydroxy-3-oxobutyl phosphate from D-ribulose 5-phosphate: step 1/1.</text>
</comment>
<dbReference type="Gene3D" id="3.40.50.10990">
    <property type="entry name" value="GTP cyclohydrolase II"/>
    <property type="match status" value="1"/>
</dbReference>
<dbReference type="InterPro" id="IPR016299">
    <property type="entry name" value="Riboflavin_synth_RibBA"/>
</dbReference>
<feature type="site" description="Essential for DHBP synthase activity" evidence="18">
    <location>
        <position position="124"/>
    </location>
</feature>
<dbReference type="InterPro" id="IPR036144">
    <property type="entry name" value="RibA-like_sf"/>
</dbReference>
<keyword evidence="21" id="KW-1185">Reference proteome</keyword>
<comment type="caution">
    <text evidence="18">Lacks conserved residue(s) required for the propagation of feature annotation.</text>
</comment>
<dbReference type="NCBIfam" id="TIGR00506">
    <property type="entry name" value="ribB"/>
    <property type="match status" value="1"/>
</dbReference>
<sequence>MLNTIEEAVKDLQAGKVIILVDDESRENEGDFVCLAEHATPENINFMATHGRGLICTPVSPDIALRLKLDQMVSHNTDHHETAFTVSIDHKDAKTGISAFERSDTILQMLDTKAVPQDFKRPGHVFPLVAKSGGVFQRQGHTEASVDLARLSGSEPAAVICEIMNIDGSMSRMPELEKLADEFNLKLITIEDLYAYRAEKDPILKRESSVHMPTDFGEFRMVGYSNRLDTEEHVAIVKGNPESVEAPIVRIHSECLTGDIFHSRRCDCGAQLTKSLELIEQAGTGIVLYMRQEGRGIGLLNKLKAYELQEQGLDTVEANEQLGFPAEMRDYTLCALMLKDLGVSRVRLLTNNPAKTDALIEYGIEVEERLALVIPPTEDNTQYMKTKKQRMHHLID</sequence>
<feature type="binding site" evidence="18">
    <location>
        <position position="162"/>
    </location>
    <ligand>
        <name>D-ribulose 5-phosphate</name>
        <dbReference type="ChEBI" id="CHEBI:58121"/>
    </ligand>
</feature>
<dbReference type="SUPFAM" id="SSF142695">
    <property type="entry name" value="RibA-like"/>
    <property type="match status" value="1"/>
</dbReference>
<keyword evidence="10 18" id="KW-0378">Hydrolase</keyword>
<dbReference type="EC" id="4.1.99.12" evidence="18"/>
<keyword evidence="16 18" id="KW-0511">Multifunctional enzyme</keyword>
<feature type="binding site" evidence="18">
    <location>
        <begin position="250"/>
        <end position="254"/>
    </location>
    <ligand>
        <name>GTP</name>
        <dbReference type="ChEBI" id="CHEBI:37565"/>
    </ligand>
</feature>
<feature type="binding site" evidence="18">
    <location>
        <position position="271"/>
    </location>
    <ligand>
        <name>GTP</name>
        <dbReference type="ChEBI" id="CHEBI:37565"/>
    </ligand>
</feature>
<feature type="binding site" evidence="18">
    <location>
        <position position="31"/>
    </location>
    <ligand>
        <name>D-ribulose 5-phosphate</name>
        <dbReference type="ChEBI" id="CHEBI:58121"/>
    </ligand>
</feature>
<dbReference type="GO" id="GO:0003935">
    <property type="term" value="F:GTP cyclohydrolase II activity"/>
    <property type="evidence" value="ECO:0007669"/>
    <property type="project" value="UniProtKB-UniRule"/>
</dbReference>
<evidence type="ECO:0000256" key="14">
    <source>
        <dbReference type="ARBA" id="ARBA00023211"/>
    </source>
</evidence>
<protein>
    <recommendedName>
        <fullName evidence="18">Riboflavin biosynthesis protein RibBA</fullName>
    </recommendedName>
    <domain>
        <recommendedName>
            <fullName evidence="18">3,4-dihydroxy-2-butanone 4-phosphate synthase</fullName>
            <shortName evidence="18">DHBP synthase</shortName>
            <ecNumber evidence="18">4.1.99.12</ecNumber>
        </recommendedName>
    </domain>
    <domain>
        <recommendedName>
            <fullName evidence="18">GTP cyclohydrolase-2</fullName>
            <ecNumber evidence="18">3.5.4.25</ecNumber>
        </recommendedName>
        <alternativeName>
            <fullName evidence="18">GTP cyclohydrolase II</fullName>
        </alternativeName>
    </domain>
</protein>
<dbReference type="AlphaFoldDB" id="A0A0U2YKN1"/>
<dbReference type="GO" id="GO:0000287">
    <property type="term" value="F:magnesium ion binding"/>
    <property type="evidence" value="ECO:0007669"/>
    <property type="project" value="UniProtKB-UniRule"/>
</dbReference>
<dbReference type="NCBIfam" id="NF001591">
    <property type="entry name" value="PRK00393.1"/>
    <property type="match status" value="1"/>
</dbReference>
<feature type="site" description="Essential for DHBP synthase activity" evidence="18">
    <location>
        <position position="162"/>
    </location>
</feature>
<evidence type="ECO:0000256" key="18">
    <source>
        <dbReference type="HAMAP-Rule" id="MF_01283"/>
    </source>
</evidence>
<dbReference type="Pfam" id="PF00925">
    <property type="entry name" value="GTP_cyclohydro2"/>
    <property type="match status" value="1"/>
</dbReference>
<feature type="binding site" evidence="18">
    <location>
        <position position="355"/>
    </location>
    <ligand>
        <name>GTP</name>
        <dbReference type="ChEBI" id="CHEBI:37565"/>
    </ligand>
</feature>
<dbReference type="PIRSF" id="PIRSF001259">
    <property type="entry name" value="RibA"/>
    <property type="match status" value="1"/>
</dbReference>
<keyword evidence="11 18" id="KW-0862">Zinc</keyword>
<dbReference type="UniPathway" id="UPA00275">
    <property type="reaction ID" value="UER00399"/>
</dbReference>
<name>A0A0U2YKN1_9BACL</name>
<evidence type="ECO:0000256" key="16">
    <source>
        <dbReference type="ARBA" id="ARBA00023268"/>
    </source>
</evidence>
<dbReference type="STRING" id="200991.AUC31_08070"/>
<dbReference type="PANTHER" id="PTHR21327:SF18">
    <property type="entry name" value="3,4-DIHYDROXY-2-BUTANONE 4-PHOSPHATE SYNTHASE"/>
    <property type="match status" value="1"/>
</dbReference>
<feature type="region of interest" description="GTP cyclohydrolase II" evidence="18">
    <location>
        <begin position="200"/>
        <end position="396"/>
    </location>
</feature>
<accession>A0A0U2YKN1</accession>
<feature type="binding site" evidence="18">
    <location>
        <position position="255"/>
    </location>
    <ligand>
        <name>Zn(2+)</name>
        <dbReference type="ChEBI" id="CHEBI:29105"/>
        <note>catalytic</note>
    </ligand>
</feature>
<gene>
    <name evidence="18" type="primary">ribBA</name>
    <name evidence="20" type="ORF">AUC31_08070</name>
</gene>
<evidence type="ECO:0000256" key="7">
    <source>
        <dbReference type="ARBA" id="ARBA00022619"/>
    </source>
</evidence>
<evidence type="ECO:0000259" key="19">
    <source>
        <dbReference type="Pfam" id="PF00925"/>
    </source>
</evidence>
<keyword evidence="15 18" id="KW-0456">Lyase</keyword>
<feature type="binding site" evidence="18">
    <location>
        <position position="268"/>
    </location>
    <ligand>
        <name>Zn(2+)</name>
        <dbReference type="ChEBI" id="CHEBI:29105"/>
        <note>catalytic</note>
    </ligand>
</feature>
<feature type="binding site" evidence="18">
    <location>
        <position position="350"/>
    </location>
    <ligand>
        <name>GTP</name>
        <dbReference type="ChEBI" id="CHEBI:37565"/>
    </ligand>
</feature>